<evidence type="ECO:0000313" key="1">
    <source>
        <dbReference type="EMBL" id="APF20763.1"/>
    </source>
</evidence>
<accession>A0A1J1CDH5</accession>
<protein>
    <submittedName>
        <fullName evidence="1">Uncharacterized protein</fullName>
    </submittedName>
</protein>
<evidence type="ECO:0000313" key="2">
    <source>
        <dbReference type="Proteomes" id="UP000183868"/>
    </source>
</evidence>
<name>A0A1J1CDH5_CALAY</name>
<proteinExistence type="predicted"/>
<gene>
    <name evidence="1" type="ORF">Cabys_4018</name>
</gene>
<dbReference type="EMBL" id="CP018099">
    <property type="protein sequence ID" value="APF20763.1"/>
    <property type="molecule type" value="Genomic_DNA"/>
</dbReference>
<dbReference type="AlphaFoldDB" id="A0A1J1CDH5"/>
<dbReference type="Proteomes" id="UP000183868">
    <property type="component" value="Chromosome"/>
</dbReference>
<organism evidence="1 2">
    <name type="scientific">Caldithrix abyssi DSM 13497</name>
    <dbReference type="NCBI Taxonomy" id="880073"/>
    <lineage>
        <taxon>Bacteria</taxon>
        <taxon>Pseudomonadati</taxon>
        <taxon>Calditrichota</taxon>
        <taxon>Calditrichia</taxon>
        <taxon>Calditrichales</taxon>
        <taxon>Calditrichaceae</taxon>
        <taxon>Caldithrix</taxon>
    </lineage>
</organism>
<dbReference type="KEGG" id="caby:Cabys_4018"/>
<sequence length="53" mass="5933">MHLFLKKNSGMQKNNPVNPKIKQILVQKLNYSPAGHSKFPSGGMRKFLCCCIG</sequence>
<reference evidence="1 2" key="1">
    <citation type="submission" date="2016-11" db="EMBL/GenBank/DDBJ databases">
        <title>Genomic analysis of Caldithrix abyssi and proposal of a novel bacterial phylum Caldithrichaeota.</title>
        <authorList>
            <person name="Kublanov I."/>
            <person name="Sigalova O."/>
            <person name="Gavrilov S."/>
            <person name="Lebedinsky A."/>
            <person name="Ivanova N."/>
            <person name="Daum C."/>
            <person name="Reddy T."/>
            <person name="Klenk H.P."/>
            <person name="Goker M."/>
            <person name="Reva O."/>
            <person name="Miroshnichenko M."/>
            <person name="Kyprides N."/>
            <person name="Woyke T."/>
            <person name="Gelfand M."/>
        </authorList>
    </citation>
    <scope>NUCLEOTIDE SEQUENCE [LARGE SCALE GENOMIC DNA]</scope>
    <source>
        <strain evidence="1 2">LF13</strain>
    </source>
</reference>